<dbReference type="EC" id="3.4.16.4" evidence="4"/>
<dbReference type="PROSITE" id="PS51178">
    <property type="entry name" value="PASTA"/>
    <property type="match status" value="2"/>
</dbReference>
<dbReference type="SMART" id="SM00740">
    <property type="entry name" value="PASTA"/>
    <property type="match status" value="2"/>
</dbReference>
<dbReference type="InterPro" id="IPR012338">
    <property type="entry name" value="Beta-lactam/transpept-like"/>
</dbReference>
<dbReference type="InterPro" id="IPR050515">
    <property type="entry name" value="Beta-lactam/transpept"/>
</dbReference>
<dbReference type="Pfam" id="PF03793">
    <property type="entry name" value="PASTA"/>
    <property type="match status" value="2"/>
</dbReference>
<evidence type="ECO:0000256" key="7">
    <source>
        <dbReference type="SAM" id="MobiDB-lite"/>
    </source>
</evidence>
<dbReference type="CDD" id="cd06576">
    <property type="entry name" value="PASTA_Pbp2x-like_1"/>
    <property type="match status" value="1"/>
</dbReference>
<dbReference type="Pfam" id="PF00905">
    <property type="entry name" value="Transpeptidase"/>
    <property type="match status" value="1"/>
</dbReference>
<proteinExistence type="inferred from homology"/>
<dbReference type="SUPFAM" id="SSF56519">
    <property type="entry name" value="Penicillin binding protein dimerisation domain"/>
    <property type="match status" value="1"/>
</dbReference>
<reference evidence="10" key="1">
    <citation type="submission" date="2018-12" db="EMBL/GenBank/DDBJ databases">
        <authorList>
            <person name="Sun L."/>
            <person name="Chen Z."/>
        </authorList>
    </citation>
    <scope>NUCLEOTIDE SEQUENCE [LARGE SCALE GENOMIC DNA]</scope>
    <source>
        <strain evidence="10">DSM 16012</strain>
    </source>
</reference>
<dbReference type="UniPathway" id="UPA00219"/>
<dbReference type="FunFam" id="3.40.710.10:FF:000026">
    <property type="entry name" value="Penicillin-binding protein 1"/>
    <property type="match status" value="1"/>
</dbReference>
<evidence type="ECO:0000313" key="11">
    <source>
        <dbReference type="Proteomes" id="UP000273811"/>
    </source>
</evidence>
<dbReference type="GO" id="GO:0005886">
    <property type="term" value="C:plasma membrane"/>
    <property type="evidence" value="ECO:0007669"/>
    <property type="project" value="TreeGrafter"/>
</dbReference>
<feature type="domain" description="PASTA" evidence="9">
    <location>
        <begin position="665"/>
        <end position="721"/>
    </location>
</feature>
<dbReference type="SUPFAM" id="SSF56601">
    <property type="entry name" value="beta-lactamase/transpeptidase-like"/>
    <property type="match status" value="1"/>
</dbReference>
<feature type="region of interest" description="Disordered" evidence="7">
    <location>
        <begin position="720"/>
        <end position="743"/>
    </location>
</feature>
<dbReference type="InterPro" id="IPR001460">
    <property type="entry name" value="PCN-bd_Tpept"/>
</dbReference>
<dbReference type="SUPFAM" id="SSF54184">
    <property type="entry name" value="Penicillin-binding protein 2x (pbp-2x), c-terminal domain"/>
    <property type="match status" value="2"/>
</dbReference>
<sequence length="743" mass="82364">MLRLLRINECSKKNRNIGAALLFFIFGLLFFVLAVRFITIQYTGEVKGQALAAKASQMYLRTDVLKAKRGTIYDREGEVIAEDSASYTLIAVLDETVTADPEHPNHVVDPEKTARELSEHIPLSEQEIYELLTKKERKQVEFGPAGRDLSHRVKEEIEKLKLPGIGFIKDTKRFYPNGIFASHLIGYAQREQADGKPSEIVGKAGLEQSYNKMLTGKDGSLTYKGDVWNYILPNSKKQIKEPKNGNDIYLTIDKKIQTFLEDAMNKVDRKYSPDRILAVVADPKTGAILGMGQRPTYHPVTREGIEKTWHNEVVESSFEPGSTMKIFSLAASVEEGVFNPNATFPSGKYYINKKQPPIKDHNQGRGWGPITYLEGVQRSSNVGFAYLLEKMGTDTWREYMDKFKFGQKTGIALPNEASGKILYDWPIEKVTSVFGQGTTVTSMQMIQAASAIANDGKMMKPYVVDKIVDPATGDVTETKPEVSGQPLSPKSAKEVRDILETVITSDNGTGNQFYQLDGYSVAGKTGTAQIAAPGGGYLQGRENYIFSFLGMAPKDNPKLLMYVVVEKPKLKQDENGALPVSEIFKPVMKSSLQYLNIEPEKKKEAVIIELPDLTEMNARQASAHLKEKGLVPVLLGSGEKVLAHSPKHGDTVIEGERVIIKTDGKLSIPDMAGWSKRDVLKVAKLAELKVNMVGNGYLTKQNIKPKSQVSPGDQLVANFASQADIMEKKKSENDKTDEEAPLD</sequence>
<dbReference type="InterPro" id="IPR005543">
    <property type="entry name" value="PASTA_dom"/>
</dbReference>
<dbReference type="GO" id="GO:0008658">
    <property type="term" value="F:penicillin binding"/>
    <property type="evidence" value="ECO:0007669"/>
    <property type="project" value="InterPro"/>
</dbReference>
<evidence type="ECO:0000259" key="9">
    <source>
        <dbReference type="PROSITE" id="PS51178"/>
    </source>
</evidence>
<comment type="catalytic activity">
    <reaction evidence="6">
        <text>Preferential cleavage: (Ac)2-L-Lys-D-Ala-|-D-Ala. Also transpeptidation of peptidyl-alanyl moieties that are N-acyl substituents of D-alanine.</text>
        <dbReference type="EC" id="3.4.16.4"/>
    </reaction>
</comment>
<dbReference type="Gene3D" id="3.90.1310.10">
    <property type="entry name" value="Penicillin-binding protein 2a (Domain 2)"/>
    <property type="match status" value="1"/>
</dbReference>
<dbReference type="Pfam" id="PF03717">
    <property type="entry name" value="PBP_dimer"/>
    <property type="match status" value="1"/>
</dbReference>
<dbReference type="GO" id="GO:0009002">
    <property type="term" value="F:serine-type D-Ala-D-Ala carboxypeptidase activity"/>
    <property type="evidence" value="ECO:0007669"/>
    <property type="project" value="UniProtKB-EC"/>
</dbReference>
<keyword evidence="8" id="KW-1133">Transmembrane helix</keyword>
<accession>A0A443IP89</accession>
<comment type="caution">
    <text evidence="10">The sequence shown here is derived from an EMBL/GenBank/DDBJ whole genome shotgun (WGS) entry which is preliminary data.</text>
</comment>
<dbReference type="PANTHER" id="PTHR30627">
    <property type="entry name" value="PEPTIDOGLYCAN D,D-TRANSPEPTIDASE"/>
    <property type="match status" value="1"/>
</dbReference>
<feature type="compositionally biased region" description="Basic and acidic residues" evidence="7">
    <location>
        <begin position="725"/>
        <end position="734"/>
    </location>
</feature>
<feature type="domain" description="PASTA" evidence="9">
    <location>
        <begin position="603"/>
        <end position="664"/>
    </location>
</feature>
<dbReference type="Gene3D" id="3.30.70.2110">
    <property type="match status" value="1"/>
</dbReference>
<evidence type="ECO:0000256" key="8">
    <source>
        <dbReference type="SAM" id="Phobius"/>
    </source>
</evidence>
<gene>
    <name evidence="10" type="ORF">D4N35_011925</name>
</gene>
<keyword evidence="11" id="KW-1185">Reference proteome</keyword>
<evidence type="ECO:0000256" key="5">
    <source>
        <dbReference type="ARBA" id="ARBA00023136"/>
    </source>
</evidence>
<name>A0A443IP89_9BACI</name>
<dbReference type="GO" id="GO:0071555">
    <property type="term" value="P:cell wall organization"/>
    <property type="evidence" value="ECO:0007669"/>
    <property type="project" value="TreeGrafter"/>
</dbReference>
<comment type="pathway">
    <text evidence="2">Cell wall biogenesis; peptidoglycan biosynthesis.</text>
</comment>
<dbReference type="CDD" id="cd06575">
    <property type="entry name" value="PASTA_Pbp2x-like_2"/>
    <property type="match status" value="1"/>
</dbReference>
<dbReference type="EMBL" id="QYTU02000026">
    <property type="protein sequence ID" value="RWR08195.1"/>
    <property type="molecule type" value="Genomic_DNA"/>
</dbReference>
<dbReference type="PANTHER" id="PTHR30627:SF26">
    <property type="entry name" value="PENICILLIN-BINDING PROTEIN 2B"/>
    <property type="match status" value="1"/>
</dbReference>
<dbReference type="Proteomes" id="UP000273811">
    <property type="component" value="Unassembled WGS sequence"/>
</dbReference>
<evidence type="ECO:0000256" key="4">
    <source>
        <dbReference type="ARBA" id="ARBA00012448"/>
    </source>
</evidence>
<dbReference type="AlphaFoldDB" id="A0A443IP89"/>
<protein>
    <recommendedName>
        <fullName evidence="4">serine-type D-Ala-D-Ala carboxypeptidase</fullName>
        <ecNumber evidence="4">3.4.16.4</ecNumber>
    </recommendedName>
</protein>
<evidence type="ECO:0000256" key="6">
    <source>
        <dbReference type="ARBA" id="ARBA00034000"/>
    </source>
</evidence>
<evidence type="ECO:0000313" key="10">
    <source>
        <dbReference type="EMBL" id="RWR08195.1"/>
    </source>
</evidence>
<keyword evidence="5 8" id="KW-0472">Membrane</keyword>
<evidence type="ECO:0000256" key="3">
    <source>
        <dbReference type="ARBA" id="ARBA00007171"/>
    </source>
</evidence>
<dbReference type="Gene3D" id="2.20.70.70">
    <property type="match status" value="1"/>
</dbReference>
<comment type="similarity">
    <text evidence="3">Belongs to the transpeptidase family.</text>
</comment>
<evidence type="ECO:0000256" key="2">
    <source>
        <dbReference type="ARBA" id="ARBA00004752"/>
    </source>
</evidence>
<dbReference type="GO" id="GO:0009252">
    <property type="term" value="P:peptidoglycan biosynthetic process"/>
    <property type="evidence" value="ECO:0007669"/>
    <property type="project" value="UniProtKB-UniPathway"/>
</dbReference>
<dbReference type="Gene3D" id="3.40.710.10">
    <property type="entry name" value="DD-peptidase/beta-lactamase superfamily"/>
    <property type="match status" value="1"/>
</dbReference>
<keyword evidence="8" id="KW-0812">Transmembrane</keyword>
<evidence type="ECO:0000256" key="1">
    <source>
        <dbReference type="ARBA" id="ARBA00004370"/>
    </source>
</evidence>
<comment type="subcellular location">
    <subcellularLocation>
        <location evidence="1">Membrane</location>
    </subcellularLocation>
</comment>
<dbReference type="InterPro" id="IPR005311">
    <property type="entry name" value="PBP_dimer"/>
</dbReference>
<dbReference type="InterPro" id="IPR036138">
    <property type="entry name" value="PBP_dimer_sf"/>
</dbReference>
<dbReference type="OrthoDB" id="9804124at2"/>
<feature type="transmembrane region" description="Helical" evidence="8">
    <location>
        <begin position="20"/>
        <end position="39"/>
    </location>
</feature>
<organism evidence="10 11">
    <name type="scientific">Siminovitchia fortis</name>
    <dbReference type="NCBI Taxonomy" id="254758"/>
    <lineage>
        <taxon>Bacteria</taxon>
        <taxon>Bacillati</taxon>
        <taxon>Bacillota</taxon>
        <taxon>Bacilli</taxon>
        <taxon>Bacillales</taxon>
        <taxon>Bacillaceae</taxon>
        <taxon>Siminovitchia</taxon>
    </lineage>
</organism>